<evidence type="ECO:0000256" key="4">
    <source>
        <dbReference type="PROSITE-ProRule" id="PRU00175"/>
    </source>
</evidence>
<keyword evidence="5" id="KW-0812">Transmembrane</keyword>
<feature type="transmembrane region" description="Helical" evidence="5">
    <location>
        <begin position="203"/>
        <end position="221"/>
    </location>
</feature>
<feature type="transmembrane region" description="Helical" evidence="5">
    <location>
        <begin position="71"/>
        <end position="104"/>
    </location>
</feature>
<dbReference type="PROSITE" id="PS51292">
    <property type="entry name" value="ZF_RING_CH"/>
    <property type="match status" value="1"/>
</dbReference>
<dbReference type="InterPro" id="IPR013083">
    <property type="entry name" value="Znf_RING/FYVE/PHD"/>
</dbReference>
<protein>
    <submittedName>
        <fullName evidence="8">RING-CH-type domain-containing protein</fullName>
    </submittedName>
</protein>
<dbReference type="InterPro" id="IPR011016">
    <property type="entry name" value="Znf_RING-CH"/>
</dbReference>
<accession>A0AAW0EHX5</accession>
<evidence type="ECO:0000256" key="3">
    <source>
        <dbReference type="ARBA" id="ARBA00022833"/>
    </source>
</evidence>
<evidence type="ECO:0000259" key="7">
    <source>
        <dbReference type="PROSITE" id="PS51292"/>
    </source>
</evidence>
<keyword evidence="1" id="KW-0479">Metal-binding</keyword>
<dbReference type="Proteomes" id="UP001362999">
    <property type="component" value="Unassembled WGS sequence"/>
</dbReference>
<evidence type="ECO:0000259" key="6">
    <source>
        <dbReference type="PROSITE" id="PS50089"/>
    </source>
</evidence>
<keyword evidence="2 4" id="KW-0863">Zinc-finger</keyword>
<name>A0AAW0EHX5_9AGAR</name>
<feature type="domain" description="RING-type" evidence="6">
    <location>
        <begin position="8"/>
        <end position="61"/>
    </location>
</feature>
<keyword evidence="3" id="KW-0862">Zinc</keyword>
<dbReference type="PANTHER" id="PTHR46347:SF1">
    <property type="entry name" value="RING_FYVE_PHD ZINC FINGER SUPERFAMILY PROTEIN"/>
    <property type="match status" value="1"/>
</dbReference>
<dbReference type="SUPFAM" id="SSF57850">
    <property type="entry name" value="RING/U-box"/>
    <property type="match status" value="1"/>
</dbReference>
<dbReference type="Gene3D" id="3.30.40.10">
    <property type="entry name" value="Zinc/RING finger domain, C3HC4 (zinc finger)"/>
    <property type="match status" value="1"/>
</dbReference>
<evidence type="ECO:0000256" key="2">
    <source>
        <dbReference type="ARBA" id="ARBA00022771"/>
    </source>
</evidence>
<comment type="caution">
    <text evidence="8">The sequence shown here is derived from an EMBL/GenBank/DDBJ whole genome shotgun (WGS) entry which is preliminary data.</text>
</comment>
<dbReference type="EMBL" id="JAWWNJ010000001">
    <property type="protein sequence ID" value="KAK7064290.1"/>
    <property type="molecule type" value="Genomic_DNA"/>
</dbReference>
<dbReference type="CDD" id="cd16495">
    <property type="entry name" value="RING_CH-C4HC3_MARCH"/>
    <property type="match status" value="1"/>
</dbReference>
<dbReference type="SMART" id="SM00744">
    <property type="entry name" value="RINGv"/>
    <property type="match status" value="1"/>
</dbReference>
<reference evidence="8 9" key="1">
    <citation type="journal article" date="2024" name="J Genomics">
        <title>Draft genome sequencing and assembly of Favolaschia claudopus CIRM-BRFM 2984 isolated from oak limbs.</title>
        <authorList>
            <person name="Navarro D."/>
            <person name="Drula E."/>
            <person name="Chaduli D."/>
            <person name="Cazenave R."/>
            <person name="Ahrendt S."/>
            <person name="Wang J."/>
            <person name="Lipzen A."/>
            <person name="Daum C."/>
            <person name="Barry K."/>
            <person name="Grigoriev I.V."/>
            <person name="Favel A."/>
            <person name="Rosso M.N."/>
            <person name="Martin F."/>
        </authorList>
    </citation>
    <scope>NUCLEOTIDE SEQUENCE [LARGE SCALE GENOMIC DNA]</scope>
    <source>
        <strain evidence="8 9">CIRM-BRFM 2984</strain>
    </source>
</reference>
<dbReference type="GO" id="GO:0008270">
    <property type="term" value="F:zinc ion binding"/>
    <property type="evidence" value="ECO:0007669"/>
    <property type="project" value="UniProtKB-KW"/>
</dbReference>
<keyword evidence="9" id="KW-1185">Reference proteome</keyword>
<evidence type="ECO:0000313" key="9">
    <source>
        <dbReference type="Proteomes" id="UP001362999"/>
    </source>
</evidence>
<dbReference type="Pfam" id="PF12906">
    <property type="entry name" value="RINGv"/>
    <property type="match status" value="1"/>
</dbReference>
<dbReference type="AlphaFoldDB" id="A0AAW0EHX5"/>
<proteinExistence type="predicted"/>
<dbReference type="InterPro" id="IPR001841">
    <property type="entry name" value="Znf_RING"/>
</dbReference>
<evidence type="ECO:0000313" key="8">
    <source>
        <dbReference type="EMBL" id="KAK7064290.1"/>
    </source>
</evidence>
<dbReference type="PROSITE" id="PS50089">
    <property type="entry name" value="ZF_RING_2"/>
    <property type="match status" value="1"/>
</dbReference>
<organism evidence="8 9">
    <name type="scientific">Favolaschia claudopus</name>
    <dbReference type="NCBI Taxonomy" id="2862362"/>
    <lineage>
        <taxon>Eukaryota</taxon>
        <taxon>Fungi</taxon>
        <taxon>Dikarya</taxon>
        <taxon>Basidiomycota</taxon>
        <taxon>Agaricomycotina</taxon>
        <taxon>Agaricomycetes</taxon>
        <taxon>Agaricomycetidae</taxon>
        <taxon>Agaricales</taxon>
        <taxon>Marasmiineae</taxon>
        <taxon>Mycenaceae</taxon>
        <taxon>Favolaschia</taxon>
    </lineage>
</organism>
<keyword evidence="5" id="KW-1133">Transmembrane helix</keyword>
<evidence type="ECO:0000256" key="5">
    <source>
        <dbReference type="SAM" id="Phobius"/>
    </source>
</evidence>
<evidence type="ECO:0000256" key="1">
    <source>
        <dbReference type="ARBA" id="ARBA00022723"/>
    </source>
</evidence>
<dbReference type="PANTHER" id="PTHR46347">
    <property type="entry name" value="RING/FYVE/PHD ZINC FINGER SUPERFAMILY PROTEIN"/>
    <property type="match status" value="1"/>
</dbReference>
<gene>
    <name evidence="8" type="ORF">R3P38DRAFT_2823529</name>
</gene>
<feature type="domain" description="RING-CH-type" evidence="7">
    <location>
        <begin position="1"/>
        <end position="67"/>
    </location>
</feature>
<sequence>MPPDDRQCRICLAGVEETSLGRLIKPCLCKGSISFVHVKCLQRWRNSSASQSAFFSCPQCHYKYRFARTQIVGIATNPVVVASISTILFTALVILSSFITTFFYSDEPADNYYYRSSFFGYGGFFFVSPFDVARDIVRAGLRILQDTDSQVFGHGDVPSDASTPLIGGGSIVHMLLSAPLLSPLQFLARYRSNSRRRESSRDIASLIIVGLILLGAVRALIKVYDFTQSVTKRILLRAEDAILEV</sequence>
<keyword evidence="5" id="KW-0472">Membrane</keyword>